<dbReference type="PANTHER" id="PTHR12360">
    <property type="entry name" value="NUCLEAR TRANSCRIPTION FACTOR, X-BOX BINDING 1 NFX1"/>
    <property type="match status" value="1"/>
</dbReference>
<evidence type="ECO:0000256" key="5">
    <source>
        <dbReference type="ARBA" id="ARBA00022771"/>
    </source>
</evidence>
<keyword evidence="9" id="KW-0539">Nucleus</keyword>
<evidence type="ECO:0000256" key="1">
    <source>
        <dbReference type="ARBA" id="ARBA00004123"/>
    </source>
</evidence>
<feature type="compositionally biased region" description="Polar residues" evidence="10">
    <location>
        <begin position="794"/>
        <end position="807"/>
    </location>
</feature>
<comment type="subcellular location">
    <subcellularLocation>
        <location evidence="1">Nucleus</location>
    </subcellularLocation>
</comment>
<evidence type="ECO:0000256" key="2">
    <source>
        <dbReference type="ARBA" id="ARBA00007269"/>
    </source>
</evidence>
<feature type="compositionally biased region" description="Polar residues" evidence="10">
    <location>
        <begin position="138"/>
        <end position="151"/>
    </location>
</feature>
<dbReference type="GO" id="GO:0005634">
    <property type="term" value="C:nucleus"/>
    <property type="evidence" value="ECO:0007669"/>
    <property type="project" value="UniProtKB-SubCell"/>
</dbReference>
<dbReference type="EMBL" id="JAAAID010000598">
    <property type="protein sequence ID" value="KAG0015747.1"/>
    <property type="molecule type" value="Genomic_DNA"/>
</dbReference>
<protein>
    <submittedName>
        <fullName evidence="12">FKBP12-associated protein</fullName>
    </submittedName>
</protein>
<dbReference type="InterPro" id="IPR034078">
    <property type="entry name" value="NFX1_fam"/>
</dbReference>
<dbReference type="PROSITE" id="PS51061">
    <property type="entry name" value="R3H"/>
    <property type="match status" value="1"/>
</dbReference>
<evidence type="ECO:0000256" key="3">
    <source>
        <dbReference type="ARBA" id="ARBA00022723"/>
    </source>
</evidence>
<dbReference type="GO" id="GO:0008270">
    <property type="term" value="F:zinc ion binding"/>
    <property type="evidence" value="ECO:0007669"/>
    <property type="project" value="UniProtKB-KW"/>
</dbReference>
<dbReference type="SUPFAM" id="SSF82708">
    <property type="entry name" value="R3H domain"/>
    <property type="match status" value="1"/>
</dbReference>
<keyword evidence="5" id="KW-0863">Zinc-finger</keyword>
<feature type="compositionally biased region" description="Basic residues" evidence="10">
    <location>
        <begin position="59"/>
        <end position="69"/>
    </location>
</feature>
<feature type="compositionally biased region" description="Polar residues" evidence="10">
    <location>
        <begin position="27"/>
        <end position="43"/>
    </location>
</feature>
<dbReference type="Pfam" id="PF01424">
    <property type="entry name" value="R3H"/>
    <property type="match status" value="1"/>
</dbReference>
<dbReference type="InterPro" id="IPR001374">
    <property type="entry name" value="R3H_dom"/>
</dbReference>
<evidence type="ECO:0000256" key="6">
    <source>
        <dbReference type="ARBA" id="ARBA00022833"/>
    </source>
</evidence>
<dbReference type="SMART" id="SM00438">
    <property type="entry name" value="ZnF_NFX"/>
    <property type="match status" value="3"/>
</dbReference>
<feature type="domain" description="R3H" evidence="11">
    <location>
        <begin position="524"/>
        <end position="587"/>
    </location>
</feature>
<keyword evidence="13" id="KW-1185">Reference proteome</keyword>
<evidence type="ECO:0000259" key="11">
    <source>
        <dbReference type="PROSITE" id="PS51061"/>
    </source>
</evidence>
<feature type="compositionally biased region" description="Low complexity" evidence="10">
    <location>
        <begin position="86"/>
        <end position="100"/>
    </location>
</feature>
<evidence type="ECO:0000256" key="9">
    <source>
        <dbReference type="ARBA" id="ARBA00023242"/>
    </source>
</evidence>
<dbReference type="InterPro" id="IPR000967">
    <property type="entry name" value="Znf_NFX1"/>
</dbReference>
<name>A0A9P6MX96_9FUNG</name>
<keyword evidence="7" id="KW-0805">Transcription regulation</keyword>
<evidence type="ECO:0000256" key="10">
    <source>
        <dbReference type="SAM" id="MobiDB-lite"/>
    </source>
</evidence>
<reference evidence="12" key="1">
    <citation type="journal article" date="2020" name="Fungal Divers.">
        <title>Resolving the Mortierellaceae phylogeny through synthesis of multi-gene phylogenetics and phylogenomics.</title>
        <authorList>
            <person name="Vandepol N."/>
            <person name="Liber J."/>
            <person name="Desiro A."/>
            <person name="Na H."/>
            <person name="Kennedy M."/>
            <person name="Barry K."/>
            <person name="Grigoriev I.V."/>
            <person name="Miller A.N."/>
            <person name="O'Donnell K."/>
            <person name="Stajich J.E."/>
            <person name="Bonito G."/>
        </authorList>
    </citation>
    <scope>NUCLEOTIDE SEQUENCE</scope>
    <source>
        <strain evidence="12">NRRL 2769</strain>
    </source>
</reference>
<dbReference type="Pfam" id="PF01422">
    <property type="entry name" value="zf-NF-X1"/>
    <property type="match status" value="3"/>
</dbReference>
<evidence type="ECO:0000313" key="12">
    <source>
        <dbReference type="EMBL" id="KAG0015747.1"/>
    </source>
</evidence>
<evidence type="ECO:0000256" key="8">
    <source>
        <dbReference type="ARBA" id="ARBA00023163"/>
    </source>
</evidence>
<proteinExistence type="inferred from homology"/>
<dbReference type="InterPro" id="IPR036867">
    <property type="entry name" value="R3H_dom_sf"/>
</dbReference>
<gene>
    <name evidence="12" type="primary">FAP1_2</name>
    <name evidence="12" type="ORF">BGZ80_009653</name>
</gene>
<dbReference type="Proteomes" id="UP000703661">
    <property type="component" value="Unassembled WGS sequence"/>
</dbReference>
<dbReference type="GO" id="GO:0000122">
    <property type="term" value="P:negative regulation of transcription by RNA polymerase II"/>
    <property type="evidence" value="ECO:0007669"/>
    <property type="project" value="TreeGrafter"/>
</dbReference>
<keyword evidence="6" id="KW-0862">Zinc</keyword>
<dbReference type="Gene3D" id="3.30.1370.50">
    <property type="entry name" value="R3H-like domain"/>
    <property type="match status" value="1"/>
</dbReference>
<keyword evidence="3" id="KW-0479">Metal-binding</keyword>
<dbReference type="AlphaFoldDB" id="A0A9P6MX96"/>
<evidence type="ECO:0000256" key="4">
    <source>
        <dbReference type="ARBA" id="ARBA00022737"/>
    </source>
</evidence>
<sequence>MPTTTGQPVAQVDLLPKDLNPEAINATKLSSQSSTTNKMNLRGNSNNSKNSNADSTRLRNSHPGRRRPAGRIDNADNNKEIATDHSQSSRGSASGSGSSSRSDDIRQKGKTVDRSGISARVAAHRQEENASAPGLHIPSSSDNKINANGTSRRQRRASHTAKFVHKVEEDRDLMEALTVGLTKSTYDCMVCWDVIRPAHKIWSCQVCWAAFHLDCLSTWAKKSSEGKNYRFCPCHPGPCPPCGGLGPIQSCYCGSESFQLRCVDTDFTFQSGKSCNQVCGELLGCGKHSCSSVCHPGLCSPCEEEQVQKCYCGKHERMARCGDGIPKATLIDGEEQTGYYECKYICKSEPCPPCTLLVTKQCMCRKSKMPSVPCYTTQTSCGKTCGKGLDCGSHKCNRSCHSGECTISPSEACSQSCLKSRKSCGHRCKVACHGQDPCPEGQPCQTLVVTSCKCGNLTKEIVCGASAENPWDGKPRIIKCNDFCLIAERNKRVALALDIDDSTIGGPRIPHFDDYVLDYASANMEFTLKIEKRLAEWVSDSTLQTLNLQPMKGHHRKFVHELASHYNVTSESVDVEPYRSVVIHKKLNTSVPDVLASQACRQRRSNTSTISTSGSGGGIEQLRKSNIKDPINAIYLHDLANGLTRAELSAQLAPIFGNIKYGIRWLTDDDAVLVPHPGNMSMDEFEILLVRLRTGIKSLVTNGQLCERVELCWMNKEGEVIGHTSVGQPKRFFNAAQGNQLLKKPAPPKVENTFSILDDDERVAAAKKAEEEVIMKAKEAAGTLSLEAWEEDANNSFSSSTQKTTRPPSAIDAYRSDGSFSSLKSKITRKADRNVVDDWQELLDDDVDDDQY</sequence>
<dbReference type="GO" id="GO:0000981">
    <property type="term" value="F:DNA-binding transcription factor activity, RNA polymerase II-specific"/>
    <property type="evidence" value="ECO:0007669"/>
    <property type="project" value="TreeGrafter"/>
</dbReference>
<dbReference type="PANTHER" id="PTHR12360:SF12">
    <property type="entry name" value="TRANSCRIPTIONAL REPRESSOR NF-X1"/>
    <property type="match status" value="1"/>
</dbReference>
<comment type="caution">
    <text evidence="12">The sequence shown here is derived from an EMBL/GenBank/DDBJ whole genome shotgun (WGS) entry which is preliminary data.</text>
</comment>
<evidence type="ECO:0000313" key="13">
    <source>
        <dbReference type="Proteomes" id="UP000703661"/>
    </source>
</evidence>
<dbReference type="SMART" id="SM00393">
    <property type="entry name" value="R3H"/>
    <property type="match status" value="1"/>
</dbReference>
<evidence type="ECO:0000256" key="7">
    <source>
        <dbReference type="ARBA" id="ARBA00023015"/>
    </source>
</evidence>
<feature type="region of interest" description="Disordered" evidence="10">
    <location>
        <begin position="793"/>
        <end position="816"/>
    </location>
</feature>
<dbReference type="GO" id="GO:0000977">
    <property type="term" value="F:RNA polymerase II transcription regulatory region sequence-specific DNA binding"/>
    <property type="evidence" value="ECO:0007669"/>
    <property type="project" value="TreeGrafter"/>
</dbReference>
<feature type="compositionally biased region" description="Basic and acidic residues" evidence="10">
    <location>
        <begin position="73"/>
        <end position="83"/>
    </location>
</feature>
<keyword evidence="8" id="KW-0804">Transcription</keyword>
<accession>A0A9P6MX96</accession>
<comment type="similarity">
    <text evidence="2">Belongs to the NFX1 family.</text>
</comment>
<dbReference type="CDD" id="cd02325">
    <property type="entry name" value="R3H"/>
    <property type="match status" value="1"/>
</dbReference>
<feature type="compositionally biased region" description="Basic and acidic residues" evidence="10">
    <location>
        <begin position="101"/>
        <end position="113"/>
    </location>
</feature>
<organism evidence="12 13">
    <name type="scientific">Entomortierella chlamydospora</name>
    <dbReference type="NCBI Taxonomy" id="101097"/>
    <lineage>
        <taxon>Eukaryota</taxon>
        <taxon>Fungi</taxon>
        <taxon>Fungi incertae sedis</taxon>
        <taxon>Mucoromycota</taxon>
        <taxon>Mortierellomycotina</taxon>
        <taxon>Mortierellomycetes</taxon>
        <taxon>Mortierellales</taxon>
        <taxon>Mortierellaceae</taxon>
        <taxon>Entomortierella</taxon>
    </lineage>
</organism>
<dbReference type="CDD" id="cd06008">
    <property type="entry name" value="NF-X1-zinc-finger"/>
    <property type="match status" value="2"/>
</dbReference>
<feature type="region of interest" description="Disordered" evidence="10">
    <location>
        <begin position="1"/>
        <end position="159"/>
    </location>
</feature>
<keyword evidence="4" id="KW-0677">Repeat</keyword>